<dbReference type="EMBL" id="MHVL01000023">
    <property type="protein sequence ID" value="OHA93257.1"/>
    <property type="molecule type" value="Genomic_DNA"/>
</dbReference>
<feature type="domain" description="Aminoacyl-tRNA synthetase class Ia" evidence="10">
    <location>
        <begin position="637"/>
        <end position="819"/>
    </location>
</feature>
<dbReference type="AlphaFoldDB" id="A0A1G2T7J6"/>
<dbReference type="InterPro" id="IPR000086">
    <property type="entry name" value="NUDIX_hydrolase_dom"/>
</dbReference>
<reference evidence="15 16" key="1">
    <citation type="journal article" date="2016" name="Nat. Commun.">
        <title>Thousands of microbial genomes shed light on interconnected biogeochemical processes in an aquifer system.</title>
        <authorList>
            <person name="Anantharaman K."/>
            <person name="Brown C.T."/>
            <person name="Hug L.A."/>
            <person name="Sharon I."/>
            <person name="Castelle C.J."/>
            <person name="Probst A.J."/>
            <person name="Thomas B.C."/>
            <person name="Singh A."/>
            <person name="Wilkins M.J."/>
            <person name="Karaoz U."/>
            <person name="Brodie E.L."/>
            <person name="Williams K.H."/>
            <person name="Hubbard S.S."/>
            <person name="Banfield J.F."/>
        </authorList>
    </citation>
    <scope>NUCLEOTIDE SEQUENCE [LARGE SCALE GENOMIC DNA]</scope>
</reference>
<comment type="similarity">
    <text evidence="1 9">Belongs to the class-I aminoacyl-tRNA synthetase family.</text>
</comment>
<dbReference type="Pfam" id="PF00293">
    <property type="entry name" value="NUDIX"/>
    <property type="match status" value="1"/>
</dbReference>
<evidence type="ECO:0000256" key="6">
    <source>
        <dbReference type="ARBA" id="ARBA00022917"/>
    </source>
</evidence>
<comment type="catalytic activity">
    <reaction evidence="8 9">
        <text>tRNA(Leu) + L-leucine + ATP = L-leucyl-tRNA(Leu) + AMP + diphosphate</text>
        <dbReference type="Rhea" id="RHEA:11688"/>
        <dbReference type="Rhea" id="RHEA-COMP:9613"/>
        <dbReference type="Rhea" id="RHEA-COMP:9622"/>
        <dbReference type="ChEBI" id="CHEBI:30616"/>
        <dbReference type="ChEBI" id="CHEBI:33019"/>
        <dbReference type="ChEBI" id="CHEBI:57427"/>
        <dbReference type="ChEBI" id="CHEBI:78442"/>
        <dbReference type="ChEBI" id="CHEBI:78494"/>
        <dbReference type="ChEBI" id="CHEBI:456215"/>
        <dbReference type="EC" id="6.1.1.4"/>
    </reaction>
</comment>
<feature type="domain" description="Methionyl/Leucyl tRNA synthetase" evidence="13">
    <location>
        <begin position="45"/>
        <end position="152"/>
    </location>
</feature>
<name>A0A1G2T7J6_9BACT</name>
<keyword evidence="3 9" id="KW-0436">Ligase</keyword>
<sequence length="1022" mass="117922">MNEYDHLKIEKKWQSVWAKKKAYKTGQFVKSGKASAGKKYYVLDMFPYPSGTGLHVGHPKGYIGSDIFARMKRMQGFNVLHPMGYDAFGLPAEQYALEHNISPKKAVEENIKTFEKQLSIIGLSYDWDRRINTTDPDFYHFTQWIFLKIYGSWYNKSTEKAEPIETLVKKFEKSGNIGNSYVNAVTDNTEIFSALEWKSKTEKEKQDILMKYRLAYEGYSEVNWCPGLGTVLANDEILEAPKGLVSERGGFPVEKKIMRQWFLRITAYADRLLTGLDGLNWSEHIKEIQKNWIGKSEGLIFSAKVKDTDITIKTFSTHFEACYADTFFVIAPDHELLPKLLEGLPQKDEVLKKAKEIVTRRNSFPEGKNVEEHKEIDGIFTGRYAIDPLGNGNLPIWVAGFALANYGTGIVKCSAHDERDFAFAKKYNIPLKEVIEPLVIRPNGLEDSVKLETPFKERKAVVAVIKHWSQDKYLGVEWGNTGWRGFVIGGIEEEEDAVSSGLREIVEETGYKNPKFIKSLGGMVHAKFYQTIKKENRFAHFEPLLFQLKNDERLDISGEEEKLHKLSWLSPAEFESFITNQDMKIIWDRVMEREKPILNGILNEPSEFKGREVSTVREEIANWLVEKGFAVRQVNYKMRDAVFARQRYWGEPIPLRHDKNGIIHELLEKDLPLILPEVKSYRPTGTGESPLANVHAWVKKGLETNTMPGWAGSSWYFLRYMDPKNKKVFADKKTIEYWKNVDMYVGGAEHATGHLLYSRFWHKILKDYGLTVTEEPFQALHNPGMMFGADNRKMSKRWGNVVNPDDVVKTYGADTFRVYEMFMGPFNASLPWSMDNIIGSRRFLEKVWKVSRGILDTSPKMSRRLLDTNQKLEILLHKTIKKVTEDIENFNFNTAVSSMMILVNEFEKQKKINKKDWEMFLKILSPFAPHITEEIWHELGHKTLLVTESWPKPDKNKMKEKEVKIAVQINSKVRAECTVALNMKEENIVNMVKILPAVEKWLSGKEIKKVIYIPGKLINFVV</sequence>
<evidence type="ECO:0000313" key="16">
    <source>
        <dbReference type="Proteomes" id="UP000179264"/>
    </source>
</evidence>
<evidence type="ECO:0000256" key="8">
    <source>
        <dbReference type="ARBA" id="ARBA00047469"/>
    </source>
</evidence>
<dbReference type="GO" id="GO:0004823">
    <property type="term" value="F:leucine-tRNA ligase activity"/>
    <property type="evidence" value="ECO:0007669"/>
    <property type="project" value="UniProtKB-UniRule"/>
</dbReference>
<keyword evidence="7 9" id="KW-0030">Aminoacyl-tRNA synthetase</keyword>
<dbReference type="SUPFAM" id="SSF50677">
    <property type="entry name" value="ValRS/IleRS/LeuRS editing domain"/>
    <property type="match status" value="1"/>
</dbReference>
<evidence type="ECO:0000259" key="10">
    <source>
        <dbReference type="Pfam" id="PF00133"/>
    </source>
</evidence>
<dbReference type="Gene3D" id="3.90.79.10">
    <property type="entry name" value="Nucleoside Triphosphate Pyrophosphohydrolase"/>
    <property type="match status" value="1"/>
</dbReference>
<dbReference type="PANTHER" id="PTHR43740:SF2">
    <property type="entry name" value="LEUCINE--TRNA LIGASE, MITOCHONDRIAL"/>
    <property type="match status" value="1"/>
</dbReference>
<dbReference type="PANTHER" id="PTHR43740">
    <property type="entry name" value="LEUCYL-TRNA SYNTHETASE"/>
    <property type="match status" value="1"/>
</dbReference>
<protein>
    <recommendedName>
        <fullName evidence="9">Leucine--tRNA ligase</fullName>
        <ecNumber evidence="9">6.1.1.4</ecNumber>
    </recommendedName>
    <alternativeName>
        <fullName evidence="9">Leucyl-tRNA synthetase</fullName>
        <shortName evidence="9">LeuRS</shortName>
    </alternativeName>
</protein>
<evidence type="ECO:0000256" key="1">
    <source>
        <dbReference type="ARBA" id="ARBA00005594"/>
    </source>
</evidence>
<dbReference type="GO" id="GO:0005829">
    <property type="term" value="C:cytosol"/>
    <property type="evidence" value="ECO:0007669"/>
    <property type="project" value="TreeGrafter"/>
</dbReference>
<dbReference type="SUPFAM" id="SSF55811">
    <property type="entry name" value="Nudix"/>
    <property type="match status" value="1"/>
</dbReference>
<dbReference type="InterPro" id="IPR025709">
    <property type="entry name" value="Leu_tRNA-synth_edit"/>
</dbReference>
<dbReference type="SUPFAM" id="SSF52374">
    <property type="entry name" value="Nucleotidylyl transferase"/>
    <property type="match status" value="1"/>
</dbReference>
<feature type="domain" description="Leucyl-tRNA synthetase editing" evidence="14">
    <location>
        <begin position="290"/>
        <end position="437"/>
    </location>
</feature>
<keyword evidence="4 9" id="KW-0547">Nucleotide-binding</keyword>
<dbReference type="SUPFAM" id="SSF47323">
    <property type="entry name" value="Anticodon-binding domain of a subclass of class I aminoacyl-tRNA synthetases"/>
    <property type="match status" value="1"/>
</dbReference>
<dbReference type="InterPro" id="IPR014729">
    <property type="entry name" value="Rossmann-like_a/b/a_fold"/>
</dbReference>
<feature type="binding site" evidence="9">
    <location>
        <position position="796"/>
    </location>
    <ligand>
        <name>ATP</name>
        <dbReference type="ChEBI" id="CHEBI:30616"/>
    </ligand>
</feature>
<dbReference type="Proteomes" id="UP000179264">
    <property type="component" value="Unassembled WGS sequence"/>
</dbReference>
<feature type="domain" description="Methionyl/Valyl/Leucyl/Isoleucyl-tRNA synthetase anticodon-binding" evidence="12">
    <location>
        <begin position="875"/>
        <end position="987"/>
    </location>
</feature>
<dbReference type="FunFam" id="3.40.50.620:FF:000060">
    <property type="entry name" value="Leucine--tRNA ligase"/>
    <property type="match status" value="1"/>
</dbReference>
<evidence type="ECO:0000256" key="5">
    <source>
        <dbReference type="ARBA" id="ARBA00022840"/>
    </source>
</evidence>
<evidence type="ECO:0000259" key="11">
    <source>
        <dbReference type="Pfam" id="PF00293"/>
    </source>
</evidence>
<dbReference type="FunFam" id="3.40.50.620:FF:000056">
    <property type="entry name" value="Leucine--tRNA ligase"/>
    <property type="match status" value="1"/>
</dbReference>
<evidence type="ECO:0000259" key="13">
    <source>
        <dbReference type="Pfam" id="PF09334"/>
    </source>
</evidence>
<dbReference type="Gene3D" id="3.40.50.620">
    <property type="entry name" value="HUPs"/>
    <property type="match status" value="3"/>
</dbReference>
<evidence type="ECO:0000256" key="9">
    <source>
        <dbReference type="HAMAP-Rule" id="MF_00049"/>
    </source>
</evidence>
<dbReference type="FunFam" id="1.10.730.10:FF:000011">
    <property type="entry name" value="Leucine--tRNA ligase chloroplastic/mitochondrial"/>
    <property type="match status" value="1"/>
</dbReference>
<dbReference type="Pfam" id="PF09334">
    <property type="entry name" value="tRNA-synt_1g"/>
    <property type="match status" value="1"/>
</dbReference>
<keyword evidence="5 9" id="KW-0067">ATP-binding</keyword>
<dbReference type="CDD" id="cd07958">
    <property type="entry name" value="Anticodon_Ia_Leu_BEm"/>
    <property type="match status" value="1"/>
</dbReference>
<dbReference type="Pfam" id="PF08264">
    <property type="entry name" value="Anticodon_1"/>
    <property type="match status" value="1"/>
</dbReference>
<proteinExistence type="inferred from homology"/>
<dbReference type="GO" id="GO:0002161">
    <property type="term" value="F:aminoacyl-tRNA deacylase activity"/>
    <property type="evidence" value="ECO:0007669"/>
    <property type="project" value="InterPro"/>
</dbReference>
<evidence type="ECO:0000259" key="14">
    <source>
        <dbReference type="Pfam" id="PF13603"/>
    </source>
</evidence>
<dbReference type="HAMAP" id="MF_00049_B">
    <property type="entry name" value="Leu_tRNA_synth_B"/>
    <property type="match status" value="1"/>
</dbReference>
<comment type="caution">
    <text evidence="15">The sequence shown here is derived from an EMBL/GenBank/DDBJ whole genome shotgun (WGS) entry which is preliminary data.</text>
</comment>
<comment type="caution">
    <text evidence="9">Lacks conserved residue(s) required for the propagation of feature annotation.</text>
</comment>
<dbReference type="InterPro" id="IPR009008">
    <property type="entry name" value="Val/Leu/Ile-tRNA-synth_edit"/>
</dbReference>
<dbReference type="InterPro" id="IPR015413">
    <property type="entry name" value="Methionyl/Leucyl_tRNA_Synth"/>
</dbReference>
<evidence type="ECO:0000256" key="7">
    <source>
        <dbReference type="ARBA" id="ARBA00023146"/>
    </source>
</evidence>
<evidence type="ECO:0000259" key="12">
    <source>
        <dbReference type="Pfam" id="PF08264"/>
    </source>
</evidence>
<feature type="domain" description="Nudix hydrolase" evidence="11">
    <location>
        <begin position="481"/>
        <end position="574"/>
    </location>
</feature>
<dbReference type="Pfam" id="PF00133">
    <property type="entry name" value="tRNA-synt_1"/>
    <property type="match status" value="1"/>
</dbReference>
<dbReference type="InterPro" id="IPR013155">
    <property type="entry name" value="M/V/L/I-tRNA-synth_anticd-bd"/>
</dbReference>
<accession>A0A1G2T7J6</accession>
<gene>
    <name evidence="9" type="primary">leuS</name>
    <name evidence="15" type="ORF">A2W58_00225</name>
</gene>
<dbReference type="GO" id="GO:0006429">
    <property type="term" value="P:leucyl-tRNA aminoacylation"/>
    <property type="evidence" value="ECO:0007669"/>
    <property type="project" value="UniProtKB-UniRule"/>
</dbReference>
<evidence type="ECO:0000256" key="4">
    <source>
        <dbReference type="ARBA" id="ARBA00022741"/>
    </source>
</evidence>
<keyword evidence="6 9" id="KW-0648">Protein biosynthesis</keyword>
<dbReference type="InterPro" id="IPR002302">
    <property type="entry name" value="Leu-tRNA-ligase"/>
</dbReference>
<organism evidence="15 16">
    <name type="scientific">Candidatus Zambryskibacteria bacterium RIFCSPHIGHO2_02_38_10.5</name>
    <dbReference type="NCBI Taxonomy" id="1802742"/>
    <lineage>
        <taxon>Bacteria</taxon>
        <taxon>Candidatus Zambryskiibacteriota</taxon>
    </lineage>
</organism>
<evidence type="ECO:0000313" key="15">
    <source>
        <dbReference type="EMBL" id="OHA93257.1"/>
    </source>
</evidence>
<dbReference type="GO" id="GO:0005524">
    <property type="term" value="F:ATP binding"/>
    <property type="evidence" value="ECO:0007669"/>
    <property type="project" value="UniProtKB-UniRule"/>
</dbReference>
<keyword evidence="2 9" id="KW-0963">Cytoplasm</keyword>
<dbReference type="InterPro" id="IPR015797">
    <property type="entry name" value="NUDIX_hydrolase-like_dom_sf"/>
</dbReference>
<dbReference type="InterPro" id="IPR002300">
    <property type="entry name" value="aa-tRNA-synth_Ia"/>
</dbReference>
<evidence type="ECO:0000256" key="2">
    <source>
        <dbReference type="ARBA" id="ARBA00022490"/>
    </source>
</evidence>
<dbReference type="Gene3D" id="3.10.20.590">
    <property type="match status" value="1"/>
</dbReference>
<dbReference type="Pfam" id="PF13603">
    <property type="entry name" value="tRNA-synt_1_2"/>
    <property type="match status" value="1"/>
</dbReference>
<dbReference type="Gene3D" id="1.10.730.10">
    <property type="entry name" value="Isoleucyl-tRNA Synthetase, Domain 1"/>
    <property type="match status" value="2"/>
</dbReference>
<dbReference type="InterPro" id="IPR009080">
    <property type="entry name" value="tRNAsynth_Ia_anticodon-bd"/>
</dbReference>
<comment type="subcellular location">
    <subcellularLocation>
        <location evidence="9">Cytoplasm</location>
    </subcellularLocation>
</comment>
<dbReference type="PRINTS" id="PR00985">
    <property type="entry name" value="TRNASYNTHLEU"/>
</dbReference>
<evidence type="ECO:0000256" key="3">
    <source>
        <dbReference type="ARBA" id="ARBA00022598"/>
    </source>
</evidence>
<dbReference type="EC" id="6.1.1.4" evidence="9"/>